<proteinExistence type="predicted"/>
<reference evidence="1" key="1">
    <citation type="journal article" date="2010" name="Science">
        <title>Plasticity of animal genome architecture unmasked by rapid evolution of a pelagic tunicate.</title>
        <authorList>
            <person name="Denoeud F."/>
            <person name="Henriet S."/>
            <person name="Mungpakdee S."/>
            <person name="Aury J.M."/>
            <person name="Da Silva C."/>
            <person name="Brinkmann H."/>
            <person name="Mikhaleva J."/>
            <person name="Olsen L.C."/>
            <person name="Jubin C."/>
            <person name="Canestro C."/>
            <person name="Bouquet J.M."/>
            <person name="Danks G."/>
            <person name="Poulain J."/>
            <person name="Campsteijn C."/>
            <person name="Adamski M."/>
            <person name="Cross I."/>
            <person name="Yadetie F."/>
            <person name="Muffato M."/>
            <person name="Louis A."/>
            <person name="Butcher S."/>
            <person name="Tsagkogeorga G."/>
            <person name="Konrad A."/>
            <person name="Singh S."/>
            <person name="Jensen M.F."/>
            <person name="Cong E.H."/>
            <person name="Eikeseth-Otteraa H."/>
            <person name="Noel B."/>
            <person name="Anthouard V."/>
            <person name="Porcel B.M."/>
            <person name="Kachouri-Lafond R."/>
            <person name="Nishino A."/>
            <person name="Ugolini M."/>
            <person name="Chourrout P."/>
            <person name="Nishida H."/>
            <person name="Aasland R."/>
            <person name="Huzurbazar S."/>
            <person name="Westhof E."/>
            <person name="Delsuc F."/>
            <person name="Lehrach H."/>
            <person name="Reinhardt R."/>
            <person name="Weissenbach J."/>
            <person name="Roy S.W."/>
            <person name="Artiguenave F."/>
            <person name="Postlethwait J.H."/>
            <person name="Manak J.R."/>
            <person name="Thompson E.M."/>
            <person name="Jaillon O."/>
            <person name="Du Pasquier L."/>
            <person name="Boudinot P."/>
            <person name="Liberles D.A."/>
            <person name="Volff J.N."/>
            <person name="Philippe H."/>
            <person name="Lenhard B."/>
            <person name="Roest Crollius H."/>
            <person name="Wincker P."/>
            <person name="Chourrout D."/>
        </authorList>
    </citation>
    <scope>NUCLEOTIDE SEQUENCE [LARGE SCALE GENOMIC DNA]</scope>
</reference>
<sequence length="88" mass="9897">QIHSSSPSANALSKTSLFRKVSSSWTRAQLMALTLRSKLHNHTRQQLSFHLKVSFSRQALTTQQSTFLAKSMFAPINSLECLKLCFEG</sequence>
<gene>
    <name evidence="1" type="ORF">GSOID_T00025869001</name>
</gene>
<accession>E4Z3B8</accession>
<dbReference type="Proteomes" id="UP000011014">
    <property type="component" value="Unassembled WGS sequence"/>
</dbReference>
<feature type="non-terminal residue" evidence="1">
    <location>
        <position position="1"/>
    </location>
</feature>
<dbReference type="AlphaFoldDB" id="E4Z3B8"/>
<evidence type="ECO:0000313" key="1">
    <source>
        <dbReference type="EMBL" id="CBY42196.1"/>
    </source>
</evidence>
<dbReference type="EMBL" id="FN656946">
    <property type="protein sequence ID" value="CBY42196.1"/>
    <property type="molecule type" value="Genomic_DNA"/>
</dbReference>
<name>E4Z3B8_OIKDI</name>
<protein>
    <submittedName>
        <fullName evidence="1">Uncharacterized protein</fullName>
    </submittedName>
</protein>
<organism evidence="1">
    <name type="scientific">Oikopleura dioica</name>
    <name type="common">Tunicate</name>
    <dbReference type="NCBI Taxonomy" id="34765"/>
    <lineage>
        <taxon>Eukaryota</taxon>
        <taxon>Metazoa</taxon>
        <taxon>Chordata</taxon>
        <taxon>Tunicata</taxon>
        <taxon>Appendicularia</taxon>
        <taxon>Copelata</taxon>
        <taxon>Oikopleuridae</taxon>
        <taxon>Oikopleura</taxon>
    </lineage>
</organism>